<name>A0A6J7I3N1_9ZZZZ</name>
<proteinExistence type="predicted"/>
<gene>
    <name evidence="2" type="ORF">UFOPK3472_03794</name>
</gene>
<feature type="region of interest" description="Disordered" evidence="1">
    <location>
        <begin position="1"/>
        <end position="22"/>
    </location>
</feature>
<sequence>MELIASSTAGHRSAGIDASELNGTSVTLSPGVLENGSSQGDSLRVRVVDHSSPGTRFEIAALMSSCIRSKAGSTVL</sequence>
<evidence type="ECO:0000313" key="2">
    <source>
        <dbReference type="EMBL" id="CAB4925266.1"/>
    </source>
</evidence>
<accession>A0A6J7I3N1</accession>
<evidence type="ECO:0000256" key="1">
    <source>
        <dbReference type="SAM" id="MobiDB-lite"/>
    </source>
</evidence>
<protein>
    <submittedName>
        <fullName evidence="2">Unannotated protein</fullName>
    </submittedName>
</protein>
<dbReference type="AlphaFoldDB" id="A0A6J7I3N1"/>
<organism evidence="2">
    <name type="scientific">freshwater metagenome</name>
    <dbReference type="NCBI Taxonomy" id="449393"/>
    <lineage>
        <taxon>unclassified sequences</taxon>
        <taxon>metagenomes</taxon>
        <taxon>ecological metagenomes</taxon>
    </lineage>
</organism>
<feature type="compositionally biased region" description="Polar residues" evidence="1">
    <location>
        <begin position="1"/>
        <end position="10"/>
    </location>
</feature>
<reference evidence="2" key="1">
    <citation type="submission" date="2020-05" db="EMBL/GenBank/DDBJ databases">
        <authorList>
            <person name="Chiriac C."/>
            <person name="Salcher M."/>
            <person name="Ghai R."/>
            <person name="Kavagutti S V."/>
        </authorList>
    </citation>
    <scope>NUCLEOTIDE SEQUENCE</scope>
</reference>
<dbReference type="EMBL" id="CAFBLX010000405">
    <property type="protein sequence ID" value="CAB4925266.1"/>
    <property type="molecule type" value="Genomic_DNA"/>
</dbReference>